<dbReference type="InterPro" id="IPR012674">
    <property type="entry name" value="Calycin"/>
</dbReference>
<dbReference type="Pfam" id="PF08768">
    <property type="entry name" value="THAP4_heme-bd"/>
    <property type="match status" value="1"/>
</dbReference>
<proteinExistence type="predicted"/>
<evidence type="ECO:0000256" key="1">
    <source>
        <dbReference type="ARBA" id="ARBA00036993"/>
    </source>
</evidence>
<organism evidence="3 4">
    <name type="scientific">Romanomermis culicivorax</name>
    <name type="common">Nematode worm</name>
    <dbReference type="NCBI Taxonomy" id="13658"/>
    <lineage>
        <taxon>Eukaryota</taxon>
        <taxon>Metazoa</taxon>
        <taxon>Ecdysozoa</taxon>
        <taxon>Nematoda</taxon>
        <taxon>Enoplea</taxon>
        <taxon>Dorylaimia</taxon>
        <taxon>Mermithida</taxon>
        <taxon>Mermithoidea</taxon>
        <taxon>Mermithidae</taxon>
        <taxon>Romanomermis</taxon>
    </lineage>
</organism>
<evidence type="ECO:0000313" key="4">
    <source>
        <dbReference type="WBParaSite" id="nRc.2.0.1.t17087-RA"/>
    </source>
</evidence>
<evidence type="ECO:0000259" key="2">
    <source>
        <dbReference type="Pfam" id="PF08768"/>
    </source>
</evidence>
<dbReference type="InterPro" id="IPR014878">
    <property type="entry name" value="THAP4-like_heme-bd"/>
</dbReference>
<evidence type="ECO:0000313" key="3">
    <source>
        <dbReference type="Proteomes" id="UP000887565"/>
    </source>
</evidence>
<dbReference type="Gene3D" id="2.40.128.20">
    <property type="match status" value="1"/>
</dbReference>
<feature type="domain" description="THAP4-like heme-binding" evidence="2">
    <location>
        <begin position="115"/>
        <end position="196"/>
    </location>
</feature>
<comment type="catalytic activity">
    <reaction evidence="1">
        <text>peroxynitrite = nitrate</text>
        <dbReference type="Rhea" id="RHEA:63116"/>
        <dbReference type="ChEBI" id="CHEBI:17632"/>
        <dbReference type="ChEBI" id="CHEBI:25941"/>
    </reaction>
    <physiologicalReaction direction="left-to-right" evidence="1">
        <dbReference type="Rhea" id="RHEA:63117"/>
    </physiologicalReaction>
</comment>
<dbReference type="PANTHER" id="PTHR15854">
    <property type="entry name" value="THAP4 PROTEIN"/>
    <property type="match status" value="1"/>
</dbReference>
<dbReference type="WBParaSite" id="nRc.2.0.1.t17087-RA">
    <property type="protein sequence ID" value="nRc.2.0.1.t17087-RA"/>
    <property type="gene ID" value="nRc.2.0.1.g17087"/>
</dbReference>
<dbReference type="AlphaFoldDB" id="A0A915ISS3"/>
<protein>
    <submittedName>
        <fullName evidence="4">THAP4-like heme-binding beta-barrel domain-containing protein</fullName>
    </submittedName>
</protein>
<name>A0A915ISS3_ROMCU</name>
<sequence length="232" mass="26352">MQEMASWQIHFMGLVQPGKQMHLYLPSCRGWQTAPFLHGARPPSQGFTASPQLTPVYPALHKHLTLPTPGQESQRFRINLPTVPDKTWIFVIFGDAEQNIACSDWWIKMNLHPAIGKLEWLVGKWTSTNGLCQYPTFSKTLYFKEELEIWPIEGQPCLSFRSSSQDVKSGRVLHQTTGFIQYDPNEHGNSALILAHMNASQGNSFKKPKRTGTSVIYANSMYARIRTLSYIV</sequence>
<dbReference type="InterPro" id="IPR045165">
    <property type="entry name" value="Nitrobindin"/>
</dbReference>
<keyword evidence="3" id="KW-1185">Reference proteome</keyword>
<accession>A0A915ISS3</accession>
<dbReference type="Proteomes" id="UP000887565">
    <property type="component" value="Unplaced"/>
</dbReference>
<dbReference type="PANTHER" id="PTHR15854:SF4">
    <property type="entry name" value="PEROXYNITRITE ISOMERASE THAP4"/>
    <property type="match status" value="1"/>
</dbReference>
<reference evidence="4" key="1">
    <citation type="submission" date="2022-11" db="UniProtKB">
        <authorList>
            <consortium name="WormBaseParasite"/>
        </authorList>
    </citation>
    <scope>IDENTIFICATION</scope>
</reference>
<dbReference type="SUPFAM" id="SSF50814">
    <property type="entry name" value="Lipocalins"/>
    <property type="match status" value="1"/>
</dbReference>